<dbReference type="InterPro" id="IPR016039">
    <property type="entry name" value="Thiolase-like"/>
</dbReference>
<dbReference type="AlphaFoldDB" id="A0A2A7S341"/>
<name>A0A2A7S341_BURGA</name>
<dbReference type="SUPFAM" id="SSF53901">
    <property type="entry name" value="Thiolase-like"/>
    <property type="match status" value="1"/>
</dbReference>
<evidence type="ECO:0000313" key="5">
    <source>
        <dbReference type="EMBL" id="PEH37715.1"/>
    </source>
</evidence>
<dbReference type="PANTHER" id="PTHR34069">
    <property type="entry name" value="3-OXOACYL-[ACYL-CARRIER-PROTEIN] SYNTHASE 3"/>
    <property type="match status" value="1"/>
</dbReference>
<dbReference type="Pfam" id="PF08541">
    <property type="entry name" value="ACP_syn_III_C"/>
    <property type="match status" value="1"/>
</dbReference>
<accession>A0A2A7S341</accession>
<dbReference type="Pfam" id="PF08545">
    <property type="entry name" value="ACP_syn_III"/>
    <property type="match status" value="1"/>
</dbReference>
<gene>
    <name evidence="5" type="ORF">CRM94_24785</name>
</gene>
<feature type="domain" description="Beta-ketoacyl-[acyl-carrier-protein] synthase III C-terminal" evidence="3">
    <location>
        <begin position="249"/>
        <end position="338"/>
    </location>
</feature>
<evidence type="ECO:0000256" key="2">
    <source>
        <dbReference type="ARBA" id="ARBA00023315"/>
    </source>
</evidence>
<evidence type="ECO:0000256" key="1">
    <source>
        <dbReference type="ARBA" id="ARBA00022679"/>
    </source>
</evidence>
<dbReference type="InterPro" id="IPR013751">
    <property type="entry name" value="ACP_syn_III_N"/>
</dbReference>
<keyword evidence="1" id="KW-0808">Transferase</keyword>
<evidence type="ECO:0000259" key="3">
    <source>
        <dbReference type="Pfam" id="PF08541"/>
    </source>
</evidence>
<dbReference type="OrthoDB" id="9072447at2"/>
<proteinExistence type="predicted"/>
<dbReference type="InterPro" id="IPR013747">
    <property type="entry name" value="ACP_syn_III_C"/>
</dbReference>
<dbReference type="GO" id="GO:0044550">
    <property type="term" value="P:secondary metabolite biosynthetic process"/>
    <property type="evidence" value="ECO:0007669"/>
    <property type="project" value="TreeGrafter"/>
</dbReference>
<comment type="caution">
    <text evidence="5">The sequence shown here is derived from an EMBL/GenBank/DDBJ whole genome shotgun (WGS) entry which is preliminary data.</text>
</comment>
<feature type="domain" description="Beta-ketoacyl-[acyl-carrier-protein] synthase III N-terminal" evidence="4">
    <location>
        <begin position="155"/>
        <end position="223"/>
    </location>
</feature>
<dbReference type="Gene3D" id="3.40.47.10">
    <property type="match status" value="2"/>
</dbReference>
<keyword evidence="2" id="KW-0012">Acyltransferase</keyword>
<protein>
    <submittedName>
        <fullName evidence="5">3-oxoacyl-ACP synthase</fullName>
    </submittedName>
</protein>
<dbReference type="GO" id="GO:0006633">
    <property type="term" value="P:fatty acid biosynthetic process"/>
    <property type="evidence" value="ECO:0007669"/>
    <property type="project" value="InterPro"/>
</dbReference>
<evidence type="ECO:0000313" key="6">
    <source>
        <dbReference type="Proteomes" id="UP000220629"/>
    </source>
</evidence>
<dbReference type="GO" id="GO:0004315">
    <property type="term" value="F:3-oxoacyl-[acyl-carrier-protein] synthase activity"/>
    <property type="evidence" value="ECO:0007669"/>
    <property type="project" value="InterPro"/>
</dbReference>
<organism evidence="5 6">
    <name type="scientific">Burkholderia gladioli</name>
    <name type="common">Pseudomonas marginata</name>
    <name type="synonym">Phytomonas marginata</name>
    <dbReference type="NCBI Taxonomy" id="28095"/>
    <lineage>
        <taxon>Bacteria</taxon>
        <taxon>Pseudomonadati</taxon>
        <taxon>Pseudomonadota</taxon>
        <taxon>Betaproteobacteria</taxon>
        <taxon>Burkholderiales</taxon>
        <taxon>Burkholderiaceae</taxon>
        <taxon>Burkholderia</taxon>
    </lineage>
</organism>
<dbReference type="EMBL" id="PDDY01000004">
    <property type="protein sequence ID" value="PEH37715.1"/>
    <property type="molecule type" value="Genomic_DNA"/>
</dbReference>
<dbReference type="Proteomes" id="UP000220629">
    <property type="component" value="Unassembled WGS sequence"/>
</dbReference>
<dbReference type="PANTHER" id="PTHR34069:SF2">
    <property type="entry name" value="BETA-KETOACYL-[ACYL-CARRIER-PROTEIN] SYNTHASE III"/>
    <property type="match status" value="1"/>
</dbReference>
<evidence type="ECO:0000259" key="4">
    <source>
        <dbReference type="Pfam" id="PF08545"/>
    </source>
</evidence>
<reference evidence="6" key="1">
    <citation type="submission" date="2017-09" db="EMBL/GenBank/DDBJ databases">
        <title>FDA dAtabase for Regulatory Grade micrObial Sequences (FDA-ARGOS): Supporting development and validation of Infectious Disease Dx tests.</title>
        <authorList>
            <person name="Minogue T."/>
            <person name="Wolcott M."/>
            <person name="Wasieloski L."/>
            <person name="Aguilar W."/>
            <person name="Moore D."/>
            <person name="Tallon L."/>
            <person name="Sadzewicz L."/>
            <person name="Ott S."/>
            <person name="Zhao X."/>
            <person name="Nagaraj S."/>
            <person name="Vavikolanu K."/>
            <person name="Aluvathingal J."/>
            <person name="Nadendla S."/>
            <person name="Sichtig H."/>
        </authorList>
    </citation>
    <scope>NUCLEOTIDE SEQUENCE [LARGE SCALE GENOMIC DNA]</scope>
    <source>
        <strain evidence="6">FDAARGOS_390</strain>
    </source>
</reference>
<sequence>MSVATDPVRGQACIAATARYIPQARVRPDVVLQQPAATPSCARETIMRSVYADTLRWSGEVAGPAHVSHPSGSVHASMPVRVACEPRLCLSEMASTVAGEAIRRCRGKDNLVLDQVIVCATSFEHDLALSCAGRLHSELGSTGVPFAIGQLQGMSFFLALQMVADMMASDDHTRCALIVGAERWLPPFSRRAGSLTALGDGAAAVVIRRHAGPGWQVLSVNVCTPSVPVAPADICIDETVVVEVIGQTCTQAGLKPTAIDWIVPPRINTTLACDVTAQAQLPASRMWYPDPGDIGYLCAADTPAQLHMLLQSVAPSDGQRILLWSAGFQGQAACAILEYRVRQP</sequence>